<dbReference type="Proteomes" id="UP000190328">
    <property type="component" value="Unassembled WGS sequence"/>
</dbReference>
<dbReference type="EMBL" id="FUXI01000020">
    <property type="protein sequence ID" value="SJZ89333.1"/>
    <property type="molecule type" value="Genomic_DNA"/>
</dbReference>
<protein>
    <submittedName>
        <fullName evidence="1">Putative HNHc nuclease</fullName>
    </submittedName>
</protein>
<evidence type="ECO:0000313" key="2">
    <source>
        <dbReference type="Proteomes" id="UP000190328"/>
    </source>
</evidence>
<accession>A0A1T4PCQ1</accession>
<dbReference type="STRING" id="263852.SAMN02745116_01760"/>
<evidence type="ECO:0000313" key="1">
    <source>
        <dbReference type="EMBL" id="SJZ89333.1"/>
    </source>
</evidence>
<reference evidence="1 2" key="1">
    <citation type="submission" date="2017-02" db="EMBL/GenBank/DDBJ databases">
        <authorList>
            <person name="Peterson S.W."/>
        </authorList>
    </citation>
    <scope>NUCLEOTIDE SEQUENCE [LARGE SCALE GENOMIC DNA]</scope>
    <source>
        <strain evidence="1 2">ATCC BAA-1030</strain>
    </source>
</reference>
<dbReference type="AlphaFoldDB" id="A0A1T4PCQ1"/>
<organism evidence="1 2">
    <name type="scientific">Pilibacter termitis</name>
    <dbReference type="NCBI Taxonomy" id="263852"/>
    <lineage>
        <taxon>Bacteria</taxon>
        <taxon>Bacillati</taxon>
        <taxon>Bacillota</taxon>
        <taxon>Bacilli</taxon>
        <taxon>Lactobacillales</taxon>
        <taxon>Enterococcaceae</taxon>
        <taxon>Pilibacter</taxon>
    </lineage>
</organism>
<keyword evidence="2" id="KW-1185">Reference proteome</keyword>
<dbReference type="OrthoDB" id="1665841at2"/>
<name>A0A1T4PCQ1_9ENTE</name>
<sequence>MKVIGKLKSISGDELKIQLDEEINLNFIKLIGEHGDDIEVEVRVKDPRAITYSQVKLGYALLMDISLFTGYDKEEIKRLMKFMYLKDTAEEFAFSKASKVEGTRFLNYLIDFCFSFDVPMKKHNILPENMNRQLFNCLKYRVCAVCGRKGADIHHQENLVGLNSRKIFDHRASKFIALCREHHNEFHYIGLKTAENKYKLKAISLDEHTLQRLHIMTKKQMEKIDRRF</sequence>
<gene>
    <name evidence="1" type="ORF">SAMN02745116_01760</name>
</gene>
<proteinExistence type="predicted"/>
<dbReference type="Pfam" id="PF16784">
    <property type="entry name" value="HNHc_6"/>
    <property type="match status" value="1"/>
</dbReference>
<dbReference type="InterPro" id="IPR041242">
    <property type="entry name" value="HNHc_6"/>
</dbReference>
<dbReference type="RefSeq" id="WP_078807693.1">
    <property type="nucleotide sequence ID" value="NZ_FUXI01000020.1"/>
</dbReference>